<accession>D5BHK3</accession>
<dbReference type="HOGENOM" id="CLU_075053_14_0_10"/>
<evidence type="ECO:0000313" key="3">
    <source>
        <dbReference type="Proteomes" id="UP000001654"/>
    </source>
</evidence>
<evidence type="ECO:0000313" key="2">
    <source>
        <dbReference type="EMBL" id="ADF53401.1"/>
    </source>
</evidence>
<dbReference type="GO" id="GO:0003700">
    <property type="term" value="F:DNA-binding transcription factor activity"/>
    <property type="evidence" value="ECO:0007669"/>
    <property type="project" value="TreeGrafter"/>
</dbReference>
<dbReference type="InterPro" id="IPR000595">
    <property type="entry name" value="cNMP-bd_dom"/>
</dbReference>
<dbReference type="eggNOG" id="COG0664">
    <property type="taxonomic scope" value="Bacteria"/>
</dbReference>
<dbReference type="STRING" id="655815.ZPR_3082"/>
<dbReference type="EMBL" id="CP001650">
    <property type="protein sequence ID" value="ADF53401.1"/>
    <property type="molecule type" value="Genomic_DNA"/>
</dbReference>
<dbReference type="InterPro" id="IPR014710">
    <property type="entry name" value="RmlC-like_jellyroll"/>
</dbReference>
<feature type="domain" description="Cyclic nucleotide-binding" evidence="1">
    <location>
        <begin position="23"/>
        <end position="129"/>
    </location>
</feature>
<dbReference type="GO" id="GO:0005829">
    <property type="term" value="C:cytosol"/>
    <property type="evidence" value="ECO:0007669"/>
    <property type="project" value="TreeGrafter"/>
</dbReference>
<reference evidence="2 3" key="1">
    <citation type="journal article" date="2010" name="BMC Genomics">
        <title>The complete genome of Zunongwangia profunda SM-A87 reveals its adaptation to the deep-sea environment and ecological role in sedimentary organic nitrogen degradation.</title>
        <authorList>
            <person name="Qin Q.L."/>
            <person name="Zhang X.Y."/>
            <person name="Wang X.M."/>
            <person name="Liu G.M."/>
            <person name="Chen X.L."/>
            <person name="Xie B.B."/>
            <person name="Dang H.Y."/>
            <person name="Zhou B.C."/>
            <person name="Yu J."/>
            <person name="Zhang Y.Z."/>
        </authorList>
    </citation>
    <scope>NUCLEOTIDE SEQUENCE [LARGE SCALE GENOMIC DNA]</scope>
    <source>
        <strain evidence="3">DSM 18752 / CCTCC AB 206139 / SM-A87</strain>
    </source>
</reference>
<dbReference type="OrthoDB" id="5457083at2"/>
<proteinExistence type="predicted"/>
<dbReference type="Proteomes" id="UP000001654">
    <property type="component" value="Chromosome"/>
</dbReference>
<dbReference type="Gene3D" id="2.60.120.10">
    <property type="entry name" value="Jelly Rolls"/>
    <property type="match status" value="1"/>
</dbReference>
<dbReference type="AlphaFoldDB" id="D5BHK3"/>
<dbReference type="InterPro" id="IPR018490">
    <property type="entry name" value="cNMP-bd_dom_sf"/>
</dbReference>
<dbReference type="CDD" id="cd00038">
    <property type="entry name" value="CAP_ED"/>
    <property type="match status" value="1"/>
</dbReference>
<keyword evidence="3" id="KW-1185">Reference proteome</keyword>
<dbReference type="RefSeq" id="WP_013072498.1">
    <property type="nucleotide sequence ID" value="NC_014041.1"/>
</dbReference>
<evidence type="ECO:0000259" key="1">
    <source>
        <dbReference type="PROSITE" id="PS50042"/>
    </source>
</evidence>
<dbReference type="InterPro" id="IPR050397">
    <property type="entry name" value="Env_Response_Regulators"/>
</dbReference>
<organism evidence="2 3">
    <name type="scientific">Zunongwangia profunda (strain DSM 18752 / CCTCC AB 206139 / SM-A87)</name>
    <name type="common">Wangia profunda</name>
    <dbReference type="NCBI Taxonomy" id="655815"/>
    <lineage>
        <taxon>Bacteria</taxon>
        <taxon>Pseudomonadati</taxon>
        <taxon>Bacteroidota</taxon>
        <taxon>Flavobacteriia</taxon>
        <taxon>Flavobacteriales</taxon>
        <taxon>Flavobacteriaceae</taxon>
        <taxon>Zunongwangia</taxon>
    </lineage>
</organism>
<protein>
    <submittedName>
        <fullName evidence="2">Transcriptional regulator, Crp/Fnr family protein</fullName>
    </submittedName>
</protein>
<sequence>MVRVNKDFLKFIQDHFKLTNDNDEIELVSFKADKILMEQYKITRNLYLIKSGICKVYFEEENGKEYILEFLSTGEILGELEIIRDEPCLCSVKAIVEVEAFKISKNYFLKLLNENFALNKIIIHSFAERIINTSKKASHQKLYAIEYSLKKIIEMQKQNNVEISKSDLSAYLGISVRSLNRSLKNLKDNPS</sequence>
<dbReference type="KEGG" id="zpr:ZPR_3082"/>
<dbReference type="PANTHER" id="PTHR24567">
    <property type="entry name" value="CRP FAMILY TRANSCRIPTIONAL REGULATORY PROTEIN"/>
    <property type="match status" value="1"/>
</dbReference>
<dbReference type="PANTHER" id="PTHR24567:SF26">
    <property type="entry name" value="REGULATORY PROTEIN YEIL"/>
    <property type="match status" value="1"/>
</dbReference>
<gene>
    <name evidence="2" type="ordered locus">ZPR_3082</name>
</gene>
<dbReference type="Pfam" id="PF00027">
    <property type="entry name" value="cNMP_binding"/>
    <property type="match status" value="1"/>
</dbReference>
<name>D5BHK3_ZUNPS</name>
<dbReference type="PROSITE" id="PS50042">
    <property type="entry name" value="CNMP_BINDING_3"/>
    <property type="match status" value="1"/>
</dbReference>
<dbReference type="SUPFAM" id="SSF51206">
    <property type="entry name" value="cAMP-binding domain-like"/>
    <property type="match status" value="1"/>
</dbReference>